<evidence type="ECO:0000313" key="1">
    <source>
        <dbReference type="EMBL" id="CAG8792740.1"/>
    </source>
</evidence>
<name>A0A9N9JUS2_9GLOM</name>
<sequence length="54" mass="6193">MNTNLQKSCMQLVGLDSEIGEITQYELRNIQYQFANDKANNCKPTKKTAQEILD</sequence>
<comment type="caution">
    <text evidence="1">The sequence shown here is derived from an EMBL/GenBank/DDBJ whole genome shotgun (WGS) entry which is preliminary data.</text>
</comment>
<dbReference type="AlphaFoldDB" id="A0A9N9JUS2"/>
<reference evidence="1" key="1">
    <citation type="submission" date="2021-06" db="EMBL/GenBank/DDBJ databases">
        <authorList>
            <person name="Kallberg Y."/>
            <person name="Tangrot J."/>
            <person name="Rosling A."/>
        </authorList>
    </citation>
    <scope>NUCLEOTIDE SEQUENCE</scope>
    <source>
        <strain evidence="1">MA453B</strain>
    </source>
</reference>
<protein>
    <submittedName>
        <fullName evidence="1">24116_t:CDS:1</fullName>
    </submittedName>
</protein>
<keyword evidence="2" id="KW-1185">Reference proteome</keyword>
<dbReference type="Proteomes" id="UP000789405">
    <property type="component" value="Unassembled WGS sequence"/>
</dbReference>
<dbReference type="EMBL" id="CAJVPY010028486">
    <property type="protein sequence ID" value="CAG8792740.1"/>
    <property type="molecule type" value="Genomic_DNA"/>
</dbReference>
<accession>A0A9N9JUS2</accession>
<evidence type="ECO:0000313" key="2">
    <source>
        <dbReference type="Proteomes" id="UP000789405"/>
    </source>
</evidence>
<gene>
    <name evidence="1" type="ORF">DERYTH_LOCUS21755</name>
</gene>
<feature type="non-terminal residue" evidence="1">
    <location>
        <position position="54"/>
    </location>
</feature>
<organism evidence="1 2">
    <name type="scientific">Dentiscutata erythropus</name>
    <dbReference type="NCBI Taxonomy" id="1348616"/>
    <lineage>
        <taxon>Eukaryota</taxon>
        <taxon>Fungi</taxon>
        <taxon>Fungi incertae sedis</taxon>
        <taxon>Mucoromycota</taxon>
        <taxon>Glomeromycotina</taxon>
        <taxon>Glomeromycetes</taxon>
        <taxon>Diversisporales</taxon>
        <taxon>Gigasporaceae</taxon>
        <taxon>Dentiscutata</taxon>
    </lineage>
</organism>
<proteinExistence type="predicted"/>